<keyword evidence="2" id="KW-0964">Secreted</keyword>
<dbReference type="InterPro" id="IPR017996">
    <property type="entry name" value="MRJP/yellow-related"/>
</dbReference>
<protein>
    <submittedName>
        <fullName evidence="3">L-dopachrome tautomerase-related protein</fullName>
    </submittedName>
</protein>
<name>A0ABW9E463_9BURK</name>
<dbReference type="Gene3D" id="2.120.10.30">
    <property type="entry name" value="TolB, C-terminal domain"/>
    <property type="match status" value="1"/>
</dbReference>
<sequence length="341" mass="38250">MAIEMQQVAESFEFLWNGAVCAPNGRLFASMPGWLGPTPGVVEIFPDGTWKPFPGNEWNGWALDKDPTHSFVDVNSIFADDRGSLWVLDAAAPFFATAIEGAVKLVEISLETNEVKRVIVFDPKDAHSGTRLAHIRFSGDHAFMAESKEGSFYVIDLRDNSYRRILVGHPLMRCLPDDVPTMEGRRIHLRDGRPMYIHNDLLEFGTDPNTLYFMCLFGSRIFKTHVDTFKDPTLSDDEIASHISVAYEVGPWIAGMCRDMQGNIYLSDAENNGMSVLRPDGSITPILRDDQIIWPISPSVGPDGYLYFPATQLNRIPMFSGGEDKVERPWKIFKVKVSEAT</sequence>
<dbReference type="PANTHER" id="PTHR10009">
    <property type="entry name" value="PROTEIN YELLOW-RELATED"/>
    <property type="match status" value="1"/>
</dbReference>
<accession>A0ABW9E463</accession>
<evidence type="ECO:0000256" key="1">
    <source>
        <dbReference type="ARBA" id="ARBA00004613"/>
    </source>
</evidence>
<dbReference type="SUPFAM" id="SSF101898">
    <property type="entry name" value="NHL repeat"/>
    <property type="match status" value="1"/>
</dbReference>
<evidence type="ECO:0000313" key="4">
    <source>
        <dbReference type="Proteomes" id="UP001629432"/>
    </source>
</evidence>
<dbReference type="RefSeq" id="WP_408340303.1">
    <property type="nucleotide sequence ID" value="NZ_JAQQCF010000047.1"/>
</dbReference>
<dbReference type="PANTHER" id="PTHR10009:SF18">
    <property type="entry name" value="PROTEIN YELLOW-LIKE PROTEIN"/>
    <property type="match status" value="1"/>
</dbReference>
<evidence type="ECO:0000256" key="2">
    <source>
        <dbReference type="ARBA" id="ARBA00022525"/>
    </source>
</evidence>
<evidence type="ECO:0000313" key="3">
    <source>
        <dbReference type="EMBL" id="MFM0641719.1"/>
    </source>
</evidence>
<reference evidence="3 4" key="1">
    <citation type="journal article" date="2024" name="Chem. Sci.">
        <title>Discovery of megapolipeptins by genome mining of a Burkholderiales bacteria collection.</title>
        <authorList>
            <person name="Paulo B.S."/>
            <person name="Recchia M.J.J."/>
            <person name="Lee S."/>
            <person name="Fergusson C.H."/>
            <person name="Romanowski S.B."/>
            <person name="Hernandez A."/>
            <person name="Krull N."/>
            <person name="Liu D.Y."/>
            <person name="Cavanagh H."/>
            <person name="Bos A."/>
            <person name="Gray C.A."/>
            <person name="Murphy B.T."/>
            <person name="Linington R.G."/>
            <person name="Eustaquio A.S."/>
        </authorList>
    </citation>
    <scope>NUCLEOTIDE SEQUENCE [LARGE SCALE GENOMIC DNA]</scope>
    <source>
        <strain evidence="3 4">RL17-338-BIC-A</strain>
    </source>
</reference>
<organism evidence="3 4">
    <name type="scientific">Paraburkholderia metrosideri</name>
    <dbReference type="NCBI Taxonomy" id="580937"/>
    <lineage>
        <taxon>Bacteria</taxon>
        <taxon>Pseudomonadati</taxon>
        <taxon>Pseudomonadota</taxon>
        <taxon>Betaproteobacteria</taxon>
        <taxon>Burkholderiales</taxon>
        <taxon>Burkholderiaceae</taxon>
        <taxon>Paraburkholderia</taxon>
    </lineage>
</organism>
<comment type="subcellular location">
    <subcellularLocation>
        <location evidence="1">Secreted</location>
    </subcellularLocation>
</comment>
<gene>
    <name evidence="3" type="ORF">PQQ63_34080</name>
</gene>
<dbReference type="InterPro" id="IPR011042">
    <property type="entry name" value="6-blade_b-propeller_TolB-like"/>
</dbReference>
<comment type="caution">
    <text evidence="3">The sequence shown here is derived from an EMBL/GenBank/DDBJ whole genome shotgun (WGS) entry which is preliminary data.</text>
</comment>
<dbReference type="EMBL" id="JAQQCF010000047">
    <property type="protein sequence ID" value="MFM0641719.1"/>
    <property type="molecule type" value="Genomic_DNA"/>
</dbReference>
<dbReference type="Pfam" id="PF03022">
    <property type="entry name" value="MRJP"/>
    <property type="match status" value="1"/>
</dbReference>
<dbReference type="Proteomes" id="UP001629432">
    <property type="component" value="Unassembled WGS sequence"/>
</dbReference>
<proteinExistence type="predicted"/>
<keyword evidence="4" id="KW-1185">Reference proteome</keyword>